<evidence type="ECO:0000313" key="2">
    <source>
        <dbReference type="Proteomes" id="UP000887572"/>
    </source>
</evidence>
<keyword evidence="1" id="KW-0812">Transmembrane</keyword>
<dbReference type="AlphaFoldDB" id="A0A914HR83"/>
<keyword evidence="2" id="KW-1185">Reference proteome</keyword>
<dbReference type="WBParaSite" id="Gr19_v10_g3720.t1">
    <property type="protein sequence ID" value="Gr19_v10_g3720.t1"/>
    <property type="gene ID" value="Gr19_v10_g3720"/>
</dbReference>
<feature type="transmembrane region" description="Helical" evidence="1">
    <location>
        <begin position="37"/>
        <end position="58"/>
    </location>
</feature>
<name>A0A914HR83_GLORO</name>
<evidence type="ECO:0000313" key="3">
    <source>
        <dbReference type="WBParaSite" id="Gr19_v10_g3720.t1"/>
    </source>
</evidence>
<keyword evidence="1" id="KW-1133">Transmembrane helix</keyword>
<proteinExistence type="predicted"/>
<protein>
    <submittedName>
        <fullName evidence="3">Secreted protein</fullName>
    </submittedName>
</protein>
<dbReference type="Proteomes" id="UP000887572">
    <property type="component" value="Unplaced"/>
</dbReference>
<feature type="transmembrane region" description="Helical" evidence="1">
    <location>
        <begin position="12"/>
        <end position="31"/>
    </location>
</feature>
<reference evidence="3" key="1">
    <citation type="submission" date="2022-11" db="UniProtKB">
        <authorList>
            <consortium name="WormBaseParasite"/>
        </authorList>
    </citation>
    <scope>IDENTIFICATION</scope>
</reference>
<organism evidence="2 3">
    <name type="scientific">Globodera rostochiensis</name>
    <name type="common">Golden nematode worm</name>
    <name type="synonym">Heterodera rostochiensis</name>
    <dbReference type="NCBI Taxonomy" id="31243"/>
    <lineage>
        <taxon>Eukaryota</taxon>
        <taxon>Metazoa</taxon>
        <taxon>Ecdysozoa</taxon>
        <taxon>Nematoda</taxon>
        <taxon>Chromadorea</taxon>
        <taxon>Rhabditida</taxon>
        <taxon>Tylenchina</taxon>
        <taxon>Tylenchomorpha</taxon>
        <taxon>Tylenchoidea</taxon>
        <taxon>Heteroderidae</taxon>
        <taxon>Heteroderinae</taxon>
        <taxon>Globodera</taxon>
    </lineage>
</organism>
<accession>A0A914HR83</accession>
<keyword evidence="1" id="KW-0472">Membrane</keyword>
<evidence type="ECO:0000256" key="1">
    <source>
        <dbReference type="SAM" id="Phobius"/>
    </source>
</evidence>
<sequence length="181" mass="20813">MQFFANLLTRGGGLLCVYLIKILLHCTSALLVNPILNYMFCTLFLNIELTAFTHILGFSHLRFRDRPIFPPAFCDMTSGYHGHTAVECCCGVARRRLSRRLRCCQPAWLANDRTLEVGERLRWRSSAQLMRIGSVVSTGRKITPRHDEWKHLLLMEMPNPQQLLVPACGVFRRLARLRARS</sequence>